<dbReference type="Pfam" id="PF04860">
    <property type="entry name" value="Phage_portal"/>
    <property type="match status" value="1"/>
</dbReference>
<dbReference type="InterPro" id="IPR006944">
    <property type="entry name" value="Phage/GTA_portal"/>
</dbReference>
<organism evidence="2 3">
    <name type="scientific">Agrobacterium pusense</name>
    <dbReference type="NCBI Taxonomy" id="648995"/>
    <lineage>
        <taxon>Bacteria</taxon>
        <taxon>Pseudomonadati</taxon>
        <taxon>Pseudomonadota</taxon>
        <taxon>Alphaproteobacteria</taxon>
        <taxon>Hyphomicrobiales</taxon>
        <taxon>Rhizobiaceae</taxon>
        <taxon>Rhizobium/Agrobacterium group</taxon>
        <taxon>Agrobacterium</taxon>
    </lineage>
</organism>
<dbReference type="AlphaFoldDB" id="A0A6H0ZH95"/>
<sequence length="404" mass="44447">MWPFKRRALTAEDLPDSVLGTPSAAGVSVNASTAMKSPTTLGCVRILSEVLGSLPVHAYKRGENGSRERDNEHDSAIILSQPNPWTSGTDLRTRLMMDALLHGGGFARVLRARGKPKELHRLDPSAVTVKIDDRTLEPAYHVAQKLGGPIVLKWTDVIHVQVPGSLLDAPIKLIDMARDAIGLDIAMQRYQGRVFSGGARPSGVLKVPAKTPKERKAEIADAWNEAHGGGNVGRTAIIEDSMDWKPISLSMVEADFLQLRKHAAAEINRVFKVPEVINGVTDKAVWRNVEELTQVFLDMALVPWLDVWTSALSRCLLTKEEKATHFFEFKIDAVAKANLAARYTAYRQASGGSWFTPNEIRKLENYPPVDGGDELVLQAGQTPANDQPQTPERPQDDNDQDTQN</sequence>
<feature type="compositionally biased region" description="Polar residues" evidence="1">
    <location>
        <begin position="379"/>
        <end position="392"/>
    </location>
</feature>
<proteinExistence type="predicted"/>
<name>A0A6H0ZH95_9HYPH</name>
<evidence type="ECO:0000313" key="3">
    <source>
        <dbReference type="Proteomes" id="UP000500870"/>
    </source>
</evidence>
<dbReference type="InterPro" id="IPR006427">
    <property type="entry name" value="Portal_HK97"/>
</dbReference>
<feature type="region of interest" description="Disordered" evidence="1">
    <location>
        <begin position="366"/>
        <end position="404"/>
    </location>
</feature>
<dbReference type="RefSeq" id="WP_177319079.1">
    <property type="nucleotide sequence ID" value="NZ_CP050898.1"/>
</dbReference>
<reference evidence="2 3" key="1">
    <citation type="submission" date="2020-04" db="EMBL/GenBank/DDBJ databases">
        <title>FDA dAtabase for Regulatory Grade micrObial Sequences (FDA-ARGOS): Supporting development and validation of Infectious Disease Dx tests.</title>
        <authorList>
            <person name="Sciortino C."/>
            <person name="Tallon L."/>
            <person name="Sadzewicz L."/>
            <person name="Vavikolanu K."/>
            <person name="Mehta A."/>
            <person name="Aluvathingal J."/>
            <person name="Nadendla S."/>
            <person name="Nandy P."/>
            <person name="Geyer C."/>
            <person name="Yan Y."/>
            <person name="Sichtig H."/>
        </authorList>
    </citation>
    <scope>NUCLEOTIDE SEQUENCE [LARGE SCALE GENOMIC DNA]</scope>
    <source>
        <strain evidence="2 3">FDAARGOS_633</strain>
    </source>
</reference>
<accession>A0A6H0ZH95</accession>
<evidence type="ECO:0000313" key="2">
    <source>
        <dbReference type="EMBL" id="QIX20212.1"/>
    </source>
</evidence>
<dbReference type="EMBL" id="CP050898">
    <property type="protein sequence ID" value="QIX20212.1"/>
    <property type="molecule type" value="Genomic_DNA"/>
</dbReference>
<dbReference type="NCBIfam" id="TIGR01537">
    <property type="entry name" value="portal_HK97"/>
    <property type="match status" value="1"/>
</dbReference>
<gene>
    <name evidence="2" type="ORF">FOB41_03180</name>
</gene>
<dbReference type="Proteomes" id="UP000500870">
    <property type="component" value="Chromosome 1"/>
</dbReference>
<protein>
    <submittedName>
        <fullName evidence="2">Phage portal protein</fullName>
    </submittedName>
</protein>
<evidence type="ECO:0000256" key="1">
    <source>
        <dbReference type="SAM" id="MobiDB-lite"/>
    </source>
</evidence>